<comment type="caution">
    <text evidence="2">The sequence shown here is derived from an EMBL/GenBank/DDBJ whole genome shotgun (WGS) entry which is preliminary data.</text>
</comment>
<keyword evidence="3" id="KW-1185">Reference proteome</keyword>
<gene>
    <name evidence="2" type="ORF">Poly51_61840</name>
</gene>
<protein>
    <submittedName>
        <fullName evidence="2">Uncharacterized protein</fullName>
    </submittedName>
</protein>
<sequence length="67" mass="7167">MLTLAARVKHVSKTISKLVAHTDHVDDCMKQRASGAAPFEAHMSNEGASELSEESSASNSRSEACCF</sequence>
<dbReference type="EMBL" id="SJPW01000013">
    <property type="protein sequence ID" value="TWU44469.1"/>
    <property type="molecule type" value="Genomic_DNA"/>
</dbReference>
<feature type="compositionally biased region" description="Low complexity" evidence="1">
    <location>
        <begin position="44"/>
        <end position="67"/>
    </location>
</feature>
<evidence type="ECO:0000313" key="2">
    <source>
        <dbReference type="EMBL" id="TWU44469.1"/>
    </source>
</evidence>
<dbReference type="Proteomes" id="UP000318288">
    <property type="component" value="Unassembled WGS sequence"/>
</dbReference>
<accession>A0A5C6EBB1</accession>
<name>A0A5C6EBB1_9BACT</name>
<evidence type="ECO:0000313" key="3">
    <source>
        <dbReference type="Proteomes" id="UP000318288"/>
    </source>
</evidence>
<evidence type="ECO:0000256" key="1">
    <source>
        <dbReference type="SAM" id="MobiDB-lite"/>
    </source>
</evidence>
<dbReference type="AlphaFoldDB" id="A0A5C6EBB1"/>
<organism evidence="2 3">
    <name type="scientific">Rubripirellula tenax</name>
    <dbReference type="NCBI Taxonomy" id="2528015"/>
    <lineage>
        <taxon>Bacteria</taxon>
        <taxon>Pseudomonadati</taxon>
        <taxon>Planctomycetota</taxon>
        <taxon>Planctomycetia</taxon>
        <taxon>Pirellulales</taxon>
        <taxon>Pirellulaceae</taxon>
        <taxon>Rubripirellula</taxon>
    </lineage>
</organism>
<reference evidence="2 3" key="1">
    <citation type="submission" date="2019-02" db="EMBL/GenBank/DDBJ databases">
        <title>Deep-cultivation of Planctomycetes and their phenomic and genomic characterization uncovers novel biology.</title>
        <authorList>
            <person name="Wiegand S."/>
            <person name="Jogler M."/>
            <person name="Boedeker C."/>
            <person name="Pinto D."/>
            <person name="Vollmers J."/>
            <person name="Rivas-Marin E."/>
            <person name="Kohn T."/>
            <person name="Peeters S.H."/>
            <person name="Heuer A."/>
            <person name="Rast P."/>
            <person name="Oberbeckmann S."/>
            <person name="Bunk B."/>
            <person name="Jeske O."/>
            <person name="Meyerdierks A."/>
            <person name="Storesund J.E."/>
            <person name="Kallscheuer N."/>
            <person name="Luecker S."/>
            <person name="Lage O.M."/>
            <person name="Pohl T."/>
            <person name="Merkel B.J."/>
            <person name="Hornburger P."/>
            <person name="Mueller R.-W."/>
            <person name="Bruemmer F."/>
            <person name="Labrenz M."/>
            <person name="Spormann A.M."/>
            <person name="Op Den Camp H."/>
            <person name="Overmann J."/>
            <person name="Amann R."/>
            <person name="Jetten M.S.M."/>
            <person name="Mascher T."/>
            <person name="Medema M.H."/>
            <person name="Devos D.P."/>
            <person name="Kaster A.-K."/>
            <person name="Ovreas L."/>
            <person name="Rohde M."/>
            <person name="Galperin M.Y."/>
            <person name="Jogler C."/>
        </authorList>
    </citation>
    <scope>NUCLEOTIDE SEQUENCE [LARGE SCALE GENOMIC DNA]</scope>
    <source>
        <strain evidence="2 3">Poly51</strain>
    </source>
</reference>
<feature type="region of interest" description="Disordered" evidence="1">
    <location>
        <begin position="35"/>
        <end position="67"/>
    </location>
</feature>
<proteinExistence type="predicted"/>